<dbReference type="Proteomes" id="UP001149165">
    <property type="component" value="Unassembled WGS sequence"/>
</dbReference>
<reference evidence="1" key="1">
    <citation type="submission" date="2022-11" db="EMBL/GenBank/DDBJ databases">
        <authorList>
            <person name="Petersen C."/>
        </authorList>
    </citation>
    <scope>NUCLEOTIDE SEQUENCE</scope>
    <source>
        <strain evidence="1">IBT 30069</strain>
    </source>
</reference>
<name>A0A9W9ETY3_9EURO</name>
<organism evidence="1 2">
    <name type="scientific">Penicillium angulare</name>
    <dbReference type="NCBI Taxonomy" id="116970"/>
    <lineage>
        <taxon>Eukaryota</taxon>
        <taxon>Fungi</taxon>
        <taxon>Dikarya</taxon>
        <taxon>Ascomycota</taxon>
        <taxon>Pezizomycotina</taxon>
        <taxon>Eurotiomycetes</taxon>
        <taxon>Eurotiomycetidae</taxon>
        <taxon>Eurotiales</taxon>
        <taxon>Aspergillaceae</taxon>
        <taxon>Penicillium</taxon>
    </lineage>
</organism>
<gene>
    <name evidence="1" type="ORF">N7456_011407</name>
</gene>
<evidence type="ECO:0000313" key="2">
    <source>
        <dbReference type="Proteomes" id="UP001149165"/>
    </source>
</evidence>
<dbReference type="AlphaFoldDB" id="A0A9W9ETY3"/>
<reference evidence="1" key="2">
    <citation type="journal article" date="2023" name="IMA Fungus">
        <title>Comparative genomic study of the Penicillium genus elucidates a diverse pangenome and 15 lateral gene transfer events.</title>
        <authorList>
            <person name="Petersen C."/>
            <person name="Sorensen T."/>
            <person name="Nielsen M.R."/>
            <person name="Sondergaard T.E."/>
            <person name="Sorensen J.L."/>
            <person name="Fitzpatrick D.A."/>
            <person name="Frisvad J.C."/>
            <person name="Nielsen K.L."/>
        </authorList>
    </citation>
    <scope>NUCLEOTIDE SEQUENCE</scope>
    <source>
        <strain evidence="1">IBT 30069</strain>
    </source>
</reference>
<keyword evidence="2" id="KW-1185">Reference proteome</keyword>
<evidence type="ECO:0000313" key="1">
    <source>
        <dbReference type="EMBL" id="KAJ5087791.1"/>
    </source>
</evidence>
<sequence length="653" mass="70231">MATPSSFDDVKAHLEKVQADPSTKLDISLIERLKLQLIENTAPIVPATLLSQISALLPILQEDPTPLTTLAIKATGYFGFTDLRAIDPPIDLVAGFKAPSEPINLLVLSLLAKAGQTSSDAAIVAGDSGLVASLIELWLSTSSTAVSQAALDALWALLEVDLASPLENGDHDAANDDRNAVHGGQGLMWRRLFTDKDVYGMMFGLCSLQNDAPGELSRRERTVAQGRLMGFLVKAGSLRWDIISKSQVPDVEAKFQSKSLLHFATSQMVNVSDVLMHMTLVNFYRELLELDAPGLFARSLVQSRSTFSSPALDFLISEGLHPKMLEYYLDDSKLDPVDLIYLSGPIMAYVARYAESYPNHLLQNPSVLLDGIVSRISRALAIPSSQWAHGEVPTGHLAILASLPRVLLIEAGKHGANPMLKLPTNPPNGEAFDVLAKILHGPAHAAVADSMDLNASGQTPTDWHREAAAARMLYFLYMNEHPNFWVDVVAAADVVAMKDVALSAIAFMRAIAIAHWQPLPPASHVPASSSRFQLPSEEGLGQLSPASSGLLPLSGPWAILTPPALTTLLPYLFKPPRSYGEFVGGGAGDSQNAVWKIATAKHGVLVSLYSELQKTGGQVEGFEDILRTLRQRVNEGPLGPVQQGSAQVEAVGL</sequence>
<proteinExistence type="predicted"/>
<dbReference type="OrthoDB" id="4538483at2759"/>
<accession>A0A9W9ETY3</accession>
<comment type="caution">
    <text evidence="1">The sequence shown here is derived from an EMBL/GenBank/DDBJ whole genome shotgun (WGS) entry which is preliminary data.</text>
</comment>
<dbReference type="EMBL" id="JAPQKH010000007">
    <property type="protein sequence ID" value="KAJ5087791.1"/>
    <property type="molecule type" value="Genomic_DNA"/>
</dbReference>
<protein>
    <submittedName>
        <fullName evidence="1">Uncharacterized protein</fullName>
    </submittedName>
</protein>